<dbReference type="EMBL" id="JAAZCD010000033">
    <property type="protein sequence ID" value="NLD30926.1"/>
    <property type="molecule type" value="Genomic_DNA"/>
</dbReference>
<dbReference type="RefSeq" id="WP_276641569.1">
    <property type="nucleotide sequence ID" value="NZ_JAAZCD010000033.1"/>
</dbReference>
<protein>
    <submittedName>
        <fullName evidence="2">Oxidoreductase</fullName>
    </submittedName>
</protein>
<evidence type="ECO:0000259" key="1">
    <source>
        <dbReference type="SMART" id="SM00829"/>
    </source>
</evidence>
<dbReference type="SUPFAM" id="SSF50129">
    <property type="entry name" value="GroES-like"/>
    <property type="match status" value="1"/>
</dbReference>
<evidence type="ECO:0000313" key="3">
    <source>
        <dbReference type="Proteomes" id="UP000589373"/>
    </source>
</evidence>
<dbReference type="InterPro" id="IPR020843">
    <property type="entry name" value="ER"/>
</dbReference>
<name>A0A847D2F5_9LACT</name>
<dbReference type="PANTHER" id="PTHR43677:SF1">
    <property type="entry name" value="ACRYLYL-COA REDUCTASE ACUI-RELATED"/>
    <property type="match status" value="1"/>
</dbReference>
<accession>A0A847D2F5</accession>
<dbReference type="InterPro" id="IPR051397">
    <property type="entry name" value="Zn-ADH-like_protein"/>
</dbReference>
<dbReference type="AlphaFoldDB" id="A0A847D2F5"/>
<dbReference type="Pfam" id="PF08240">
    <property type="entry name" value="ADH_N"/>
    <property type="match status" value="1"/>
</dbReference>
<dbReference type="PANTHER" id="PTHR43677">
    <property type="entry name" value="SHORT-CHAIN DEHYDROGENASE/REDUCTASE"/>
    <property type="match status" value="1"/>
</dbReference>
<dbReference type="InterPro" id="IPR011032">
    <property type="entry name" value="GroES-like_sf"/>
</dbReference>
<gene>
    <name evidence="2" type="ORF">GX662_01505</name>
</gene>
<evidence type="ECO:0000313" key="2">
    <source>
        <dbReference type="EMBL" id="NLD30926.1"/>
    </source>
</evidence>
<dbReference type="GO" id="GO:0043957">
    <property type="term" value="F:acryloyl-CoA reductase (NADPH) activity"/>
    <property type="evidence" value="ECO:0007669"/>
    <property type="project" value="TreeGrafter"/>
</dbReference>
<feature type="domain" description="Enoyl reductase (ER)" evidence="1">
    <location>
        <begin position="13"/>
        <end position="330"/>
    </location>
</feature>
<dbReference type="InterPro" id="IPR013149">
    <property type="entry name" value="ADH-like_C"/>
</dbReference>
<dbReference type="Proteomes" id="UP000589373">
    <property type="component" value="Unassembled WGS sequence"/>
</dbReference>
<dbReference type="InterPro" id="IPR013154">
    <property type="entry name" value="ADH-like_N"/>
</dbReference>
<dbReference type="SMART" id="SM00829">
    <property type="entry name" value="PKS_ER"/>
    <property type="match status" value="1"/>
</dbReference>
<dbReference type="CDD" id="cd05280">
    <property type="entry name" value="MDR_yhdh_yhfp"/>
    <property type="match status" value="1"/>
</dbReference>
<dbReference type="InterPro" id="IPR014188">
    <property type="entry name" value="Acrylyl-CoA_reductase_AcuI"/>
</dbReference>
<proteinExistence type="predicted"/>
<organism evidence="2 3">
    <name type="scientific">Trichococcus flocculiformis</name>
    <dbReference type="NCBI Taxonomy" id="82803"/>
    <lineage>
        <taxon>Bacteria</taxon>
        <taxon>Bacillati</taxon>
        <taxon>Bacillota</taxon>
        <taxon>Bacilli</taxon>
        <taxon>Lactobacillales</taxon>
        <taxon>Carnobacteriaceae</taxon>
        <taxon>Trichococcus</taxon>
    </lineage>
</organism>
<dbReference type="NCBIfam" id="TIGR02823">
    <property type="entry name" value="oxido_YhdH"/>
    <property type="match status" value="1"/>
</dbReference>
<dbReference type="Gene3D" id="3.90.180.10">
    <property type="entry name" value="Medium-chain alcohol dehydrogenases, catalytic domain"/>
    <property type="match status" value="1"/>
</dbReference>
<reference evidence="2 3" key="1">
    <citation type="journal article" date="2020" name="Biotechnol. Biofuels">
        <title>New insights from the biogas microbiome by comprehensive genome-resolved metagenomics of nearly 1600 species originating from multiple anaerobic digesters.</title>
        <authorList>
            <person name="Campanaro S."/>
            <person name="Treu L."/>
            <person name="Rodriguez-R L.M."/>
            <person name="Kovalovszki A."/>
            <person name="Ziels R.M."/>
            <person name="Maus I."/>
            <person name="Zhu X."/>
            <person name="Kougias P.G."/>
            <person name="Basile A."/>
            <person name="Luo G."/>
            <person name="Schluter A."/>
            <person name="Konstantinidis K.T."/>
            <person name="Angelidaki I."/>
        </authorList>
    </citation>
    <scope>NUCLEOTIDE SEQUENCE [LARGE SCALE GENOMIC DNA]</scope>
    <source>
        <strain evidence="2">AS07pgkLD_105</strain>
    </source>
</reference>
<dbReference type="InterPro" id="IPR036291">
    <property type="entry name" value="NAD(P)-bd_dom_sf"/>
</dbReference>
<dbReference type="Pfam" id="PF00107">
    <property type="entry name" value="ADH_zinc_N"/>
    <property type="match status" value="1"/>
</dbReference>
<sequence length="336" mass="36051">MEEFKALWAENTGEKVETTVRTFNKEDLPDGEVLVEVHYSSVNYKDGLAGTNPKSGVIRNYPMILGIDLSGVVVESLDPTFQAGDKVIVTGYGLGVSHFGGFSQYARVPAAWVVPLPEGLSLREAMIFGTAGYTAAESVDALEKQGIQPQMGNVLVTGASGGVGGMAIAMLKRLGYTVEAVSRKKADCTDYLKKGLGAEAVLHPDEVALEKKRPLAQQRWAAIVDPVGGPMLPDLLAQLHYGGCMALSGNAGGIAFEATVLPFILRGVKLVGIDSVSHPYAERIKLWGRMASDLKPENLDLLVEQEITLEDLPVAFEKIMDGKMHGRTLVKVKQGI</sequence>
<dbReference type="Gene3D" id="3.40.50.720">
    <property type="entry name" value="NAD(P)-binding Rossmann-like Domain"/>
    <property type="match status" value="1"/>
</dbReference>
<comment type="caution">
    <text evidence="2">The sequence shown here is derived from an EMBL/GenBank/DDBJ whole genome shotgun (WGS) entry which is preliminary data.</text>
</comment>
<dbReference type="SUPFAM" id="SSF51735">
    <property type="entry name" value="NAD(P)-binding Rossmann-fold domains"/>
    <property type="match status" value="1"/>
</dbReference>